<dbReference type="AlphaFoldDB" id="A0AAD4CZZ8"/>
<accession>A0AAD4CZZ8</accession>
<dbReference type="Proteomes" id="UP001194580">
    <property type="component" value="Unassembled WGS sequence"/>
</dbReference>
<organism evidence="1 2">
    <name type="scientific">Linnemannia exigua</name>
    <dbReference type="NCBI Taxonomy" id="604196"/>
    <lineage>
        <taxon>Eukaryota</taxon>
        <taxon>Fungi</taxon>
        <taxon>Fungi incertae sedis</taxon>
        <taxon>Mucoromycota</taxon>
        <taxon>Mortierellomycotina</taxon>
        <taxon>Mortierellomycetes</taxon>
        <taxon>Mortierellales</taxon>
        <taxon>Mortierellaceae</taxon>
        <taxon>Linnemannia</taxon>
    </lineage>
</organism>
<sequence length="321" mass="35493">LERGGILRLRLHRQIEVTKDEEYLHLTIGAKIRSELEDTMPPQSFTLNYVELGTNSFQSSSHDNSIDRCDDYVLYGEGRPHQMIAVDQYIQGRGEKASATEIRAYGISDKAEFAVTLHLREVPIPTNSTLTGVTNATTINMEPTAGLAAAAAAVAAGAANISLQSPIRVRGVISVWDLRSPNVSVDEDVRALRTWETLQYLNPCAEIGIDLPDNLHTTYAWDNFRASISISTHGSKVVLGGIEKIYGTLPFAVYDCKHTGGADRIGAPRTIEVTSRRRCKELKEFSGYGLFHRVDPTKFDVSDDNDNERFVAFNGSVLEVY</sequence>
<name>A0AAD4CZZ8_9FUNG</name>
<keyword evidence="2" id="KW-1185">Reference proteome</keyword>
<feature type="non-terminal residue" evidence="1">
    <location>
        <position position="1"/>
    </location>
</feature>
<dbReference type="EMBL" id="JAAAIL010003855">
    <property type="protein sequence ID" value="KAG0249027.1"/>
    <property type="molecule type" value="Genomic_DNA"/>
</dbReference>
<evidence type="ECO:0000313" key="1">
    <source>
        <dbReference type="EMBL" id="KAG0249027.1"/>
    </source>
</evidence>
<feature type="non-terminal residue" evidence="1">
    <location>
        <position position="321"/>
    </location>
</feature>
<gene>
    <name evidence="1" type="ORF">BGZ95_007730</name>
</gene>
<comment type="caution">
    <text evidence="1">The sequence shown here is derived from an EMBL/GenBank/DDBJ whole genome shotgun (WGS) entry which is preliminary data.</text>
</comment>
<proteinExistence type="predicted"/>
<protein>
    <submittedName>
        <fullName evidence="1">Uncharacterized protein</fullName>
    </submittedName>
</protein>
<reference evidence="1" key="1">
    <citation type="journal article" date="2020" name="Fungal Divers.">
        <title>Resolving the Mortierellaceae phylogeny through synthesis of multi-gene phylogenetics and phylogenomics.</title>
        <authorList>
            <person name="Vandepol N."/>
            <person name="Liber J."/>
            <person name="Desiro A."/>
            <person name="Na H."/>
            <person name="Kennedy M."/>
            <person name="Barry K."/>
            <person name="Grigoriev I.V."/>
            <person name="Miller A.N."/>
            <person name="O'Donnell K."/>
            <person name="Stajich J.E."/>
            <person name="Bonito G."/>
        </authorList>
    </citation>
    <scope>NUCLEOTIDE SEQUENCE</scope>
    <source>
        <strain evidence="1">NRRL 28262</strain>
    </source>
</reference>
<evidence type="ECO:0000313" key="2">
    <source>
        <dbReference type="Proteomes" id="UP001194580"/>
    </source>
</evidence>